<keyword evidence="14" id="KW-0443">Lipid metabolism</keyword>
<feature type="transmembrane region" description="Helical" evidence="24">
    <location>
        <begin position="102"/>
        <end position="120"/>
    </location>
</feature>
<evidence type="ECO:0000256" key="4">
    <source>
        <dbReference type="ARBA" id="ARBA00005189"/>
    </source>
</evidence>
<accession>A0A7W9YEH9</accession>
<comment type="pathway">
    <text evidence="4">Lipid metabolism.</text>
</comment>
<evidence type="ECO:0000256" key="19">
    <source>
        <dbReference type="ARBA" id="ARBA00031825"/>
    </source>
</evidence>
<evidence type="ECO:0000256" key="6">
    <source>
        <dbReference type="ARBA" id="ARBA00012487"/>
    </source>
</evidence>
<dbReference type="EC" id="2.7.7.41" evidence="6"/>
<gene>
    <name evidence="25" type="ORF">HNR23_000669</name>
</gene>
<evidence type="ECO:0000256" key="8">
    <source>
        <dbReference type="ARBA" id="ARBA00022475"/>
    </source>
</evidence>
<comment type="similarity">
    <text evidence="5">Belongs to the CDS family.</text>
</comment>
<evidence type="ECO:0000256" key="23">
    <source>
        <dbReference type="ARBA" id="ARBA00033406"/>
    </source>
</evidence>
<evidence type="ECO:0000256" key="11">
    <source>
        <dbReference type="ARBA" id="ARBA00022692"/>
    </source>
</evidence>
<evidence type="ECO:0000313" key="26">
    <source>
        <dbReference type="Proteomes" id="UP000546642"/>
    </source>
</evidence>
<reference evidence="25 26" key="1">
    <citation type="submission" date="2020-08" db="EMBL/GenBank/DDBJ databases">
        <title>Sequencing the genomes of 1000 actinobacteria strains.</title>
        <authorList>
            <person name="Klenk H.-P."/>
        </authorList>
    </citation>
    <scope>NUCLEOTIDE SEQUENCE [LARGE SCALE GENOMIC DNA]</scope>
    <source>
        <strain evidence="25 26">DSM 46659</strain>
    </source>
</reference>
<evidence type="ECO:0000256" key="10">
    <source>
        <dbReference type="ARBA" id="ARBA00022679"/>
    </source>
</evidence>
<evidence type="ECO:0000256" key="13">
    <source>
        <dbReference type="ARBA" id="ARBA00022989"/>
    </source>
</evidence>
<evidence type="ECO:0000256" key="12">
    <source>
        <dbReference type="ARBA" id="ARBA00022695"/>
    </source>
</evidence>
<dbReference type="GO" id="GO:0005886">
    <property type="term" value="C:plasma membrane"/>
    <property type="evidence" value="ECO:0007669"/>
    <property type="project" value="UniProtKB-SubCell"/>
</dbReference>
<evidence type="ECO:0000256" key="1">
    <source>
        <dbReference type="ARBA" id="ARBA00001698"/>
    </source>
</evidence>
<keyword evidence="26" id="KW-1185">Reference proteome</keyword>
<feature type="transmembrane region" description="Helical" evidence="24">
    <location>
        <begin position="132"/>
        <end position="163"/>
    </location>
</feature>
<keyword evidence="12 25" id="KW-0548">Nucleotidyltransferase</keyword>
<keyword evidence="10 25" id="KW-0808">Transferase</keyword>
<dbReference type="GO" id="GO:0004605">
    <property type="term" value="F:phosphatidate cytidylyltransferase activity"/>
    <property type="evidence" value="ECO:0007669"/>
    <property type="project" value="UniProtKB-EC"/>
</dbReference>
<comment type="pathway">
    <text evidence="3">Phospholipid metabolism; CDP-diacylglycerol biosynthesis; CDP-diacylglycerol from sn-glycerol 3-phosphate: step 3/3.</text>
</comment>
<comment type="subcellular location">
    <subcellularLocation>
        <location evidence="2">Cell membrane</location>
        <topology evidence="2">Multi-pass membrane protein</topology>
    </subcellularLocation>
</comment>
<comment type="caution">
    <text evidence="25">The sequence shown here is derived from an EMBL/GenBank/DDBJ whole genome shotgun (WGS) entry which is preliminary data.</text>
</comment>
<evidence type="ECO:0000256" key="16">
    <source>
        <dbReference type="ARBA" id="ARBA00023209"/>
    </source>
</evidence>
<feature type="transmembrane region" description="Helical" evidence="24">
    <location>
        <begin position="7"/>
        <end position="25"/>
    </location>
</feature>
<evidence type="ECO:0000256" key="20">
    <source>
        <dbReference type="ARBA" id="ARBA00032253"/>
    </source>
</evidence>
<keyword evidence="17" id="KW-1208">Phospholipid metabolism</keyword>
<evidence type="ECO:0000256" key="14">
    <source>
        <dbReference type="ARBA" id="ARBA00023098"/>
    </source>
</evidence>
<keyword evidence="13 24" id="KW-1133">Transmembrane helix</keyword>
<evidence type="ECO:0000256" key="3">
    <source>
        <dbReference type="ARBA" id="ARBA00005119"/>
    </source>
</evidence>
<organism evidence="25 26">
    <name type="scientific">Nocardiopsis mwathae</name>
    <dbReference type="NCBI Taxonomy" id="1472723"/>
    <lineage>
        <taxon>Bacteria</taxon>
        <taxon>Bacillati</taxon>
        <taxon>Actinomycetota</taxon>
        <taxon>Actinomycetes</taxon>
        <taxon>Streptosporangiales</taxon>
        <taxon>Nocardiopsidaceae</taxon>
        <taxon>Nocardiopsis</taxon>
    </lineage>
</organism>
<dbReference type="PANTHER" id="PTHR46382">
    <property type="entry name" value="PHOSPHATIDATE CYTIDYLYLTRANSFERASE"/>
    <property type="match status" value="1"/>
</dbReference>
<evidence type="ECO:0000256" key="22">
    <source>
        <dbReference type="ARBA" id="ARBA00032743"/>
    </source>
</evidence>
<evidence type="ECO:0000256" key="21">
    <source>
        <dbReference type="ARBA" id="ARBA00032396"/>
    </source>
</evidence>
<keyword evidence="9" id="KW-0444">Lipid biosynthesis</keyword>
<evidence type="ECO:0000313" key="25">
    <source>
        <dbReference type="EMBL" id="MBB6170609.1"/>
    </source>
</evidence>
<evidence type="ECO:0000256" key="5">
    <source>
        <dbReference type="ARBA" id="ARBA00010185"/>
    </source>
</evidence>
<evidence type="ECO:0000256" key="2">
    <source>
        <dbReference type="ARBA" id="ARBA00004651"/>
    </source>
</evidence>
<keyword evidence="16" id="KW-0594">Phospholipid biosynthesis</keyword>
<feature type="transmembrane region" description="Helical" evidence="24">
    <location>
        <begin position="78"/>
        <end position="96"/>
    </location>
</feature>
<evidence type="ECO:0000256" key="7">
    <source>
        <dbReference type="ARBA" id="ARBA00019373"/>
    </source>
</evidence>
<dbReference type="Proteomes" id="UP000546642">
    <property type="component" value="Unassembled WGS sequence"/>
</dbReference>
<keyword evidence="8" id="KW-1003">Cell membrane</keyword>
<protein>
    <recommendedName>
        <fullName evidence="7">Phosphatidate cytidylyltransferase</fullName>
        <ecNumber evidence="6">2.7.7.41</ecNumber>
    </recommendedName>
    <alternativeName>
        <fullName evidence="20">CDP-DAG synthase</fullName>
    </alternativeName>
    <alternativeName>
        <fullName evidence="22">CDP-DG synthase</fullName>
    </alternativeName>
    <alternativeName>
        <fullName evidence="18">CDP-diacylglycerol synthase</fullName>
    </alternativeName>
    <alternativeName>
        <fullName evidence="21">CDP-diglyceride pyrophosphorylase</fullName>
    </alternativeName>
    <alternativeName>
        <fullName evidence="23">CDP-diglyceride synthase</fullName>
    </alternativeName>
    <alternativeName>
        <fullName evidence="19">CTP:phosphatidate cytidylyltransferase</fullName>
    </alternativeName>
</protein>
<name>A0A7W9YEH9_9ACTN</name>
<proteinExistence type="inferred from homology"/>
<evidence type="ECO:0000256" key="17">
    <source>
        <dbReference type="ARBA" id="ARBA00023264"/>
    </source>
</evidence>
<keyword evidence="11 24" id="KW-0812">Transmembrane</keyword>
<evidence type="ECO:0000256" key="24">
    <source>
        <dbReference type="SAM" id="Phobius"/>
    </source>
</evidence>
<evidence type="ECO:0000256" key="15">
    <source>
        <dbReference type="ARBA" id="ARBA00023136"/>
    </source>
</evidence>
<feature type="transmembrane region" description="Helical" evidence="24">
    <location>
        <begin position="191"/>
        <end position="222"/>
    </location>
</feature>
<sequence>MIGAAQAAPYIAGALGVGGVAVWASGQRELVRRWCSWAVIAPVVVGAHYLGTPGIATLVAAIALVAMVEYARTVRLRLPETVVAAVVAAGAPLIEWLAPDVFWRFLLLGGLAVALVPVWTGDGHDGARRTAFALFGTAWLAALSGLVLLGPAAFALCVAVAVADVGAWCGGRLLGGPALSPLSPAKRWGGVLGGAAAGVAVLALFGALTPGLVIAVAVAAPLGDLLESMVKRGSGVKDTGGWLPGMGGLLDRIDSLLLAVPVAVVLS</sequence>
<evidence type="ECO:0000256" key="9">
    <source>
        <dbReference type="ARBA" id="ARBA00022516"/>
    </source>
</evidence>
<keyword evidence="15 24" id="KW-0472">Membrane</keyword>
<dbReference type="AlphaFoldDB" id="A0A7W9YEH9"/>
<dbReference type="Pfam" id="PF01148">
    <property type="entry name" value="CTP_transf_1"/>
    <property type="match status" value="1"/>
</dbReference>
<comment type="catalytic activity">
    <reaction evidence="1">
        <text>a 1,2-diacyl-sn-glycero-3-phosphate + CTP + H(+) = a CDP-1,2-diacyl-sn-glycerol + diphosphate</text>
        <dbReference type="Rhea" id="RHEA:16229"/>
        <dbReference type="ChEBI" id="CHEBI:15378"/>
        <dbReference type="ChEBI" id="CHEBI:33019"/>
        <dbReference type="ChEBI" id="CHEBI:37563"/>
        <dbReference type="ChEBI" id="CHEBI:58332"/>
        <dbReference type="ChEBI" id="CHEBI:58608"/>
        <dbReference type="EC" id="2.7.7.41"/>
    </reaction>
</comment>
<dbReference type="PANTHER" id="PTHR46382:SF1">
    <property type="entry name" value="PHOSPHATIDATE CYTIDYLYLTRANSFERASE"/>
    <property type="match status" value="1"/>
</dbReference>
<dbReference type="EMBL" id="JACHDS010000001">
    <property type="protein sequence ID" value="MBB6170609.1"/>
    <property type="molecule type" value="Genomic_DNA"/>
</dbReference>
<dbReference type="GO" id="GO:0016024">
    <property type="term" value="P:CDP-diacylglycerol biosynthetic process"/>
    <property type="evidence" value="ECO:0007669"/>
    <property type="project" value="TreeGrafter"/>
</dbReference>
<evidence type="ECO:0000256" key="18">
    <source>
        <dbReference type="ARBA" id="ARBA00029893"/>
    </source>
</evidence>
<dbReference type="RefSeq" id="WP_184073362.1">
    <property type="nucleotide sequence ID" value="NZ_JACHDS010000001.1"/>
</dbReference>
<feature type="transmembrane region" description="Helical" evidence="24">
    <location>
        <begin position="37"/>
        <end position="66"/>
    </location>
</feature>